<name>A0A6J5LAZ9_9CAUD</name>
<accession>A0A6J5LAZ9</accession>
<gene>
    <name evidence="1" type="ORF">UFOVP127_134</name>
    <name evidence="2" type="ORF">UFOVP276_240</name>
</gene>
<sequence length="108" mass="11851">MKVQLHLEADSDAYNHPDDLAIMLREVDIPVLFPDGCLVGIKAEGVNRIAEVMATTVDLIGASQLLDVHTYLRLNVPLSTDEIIMLTKAGWVRSGIAALKKEPKLENT</sequence>
<dbReference type="EMBL" id="LR796249">
    <property type="protein sequence ID" value="CAB4131521.1"/>
    <property type="molecule type" value="Genomic_DNA"/>
</dbReference>
<evidence type="ECO:0000313" key="1">
    <source>
        <dbReference type="EMBL" id="CAB4131521.1"/>
    </source>
</evidence>
<reference evidence="1" key="1">
    <citation type="submission" date="2020-04" db="EMBL/GenBank/DDBJ databases">
        <authorList>
            <person name="Chiriac C."/>
            <person name="Salcher M."/>
            <person name="Ghai R."/>
            <person name="Kavagutti S V."/>
        </authorList>
    </citation>
    <scope>NUCLEOTIDE SEQUENCE</scope>
</reference>
<proteinExistence type="predicted"/>
<organism evidence="1">
    <name type="scientific">uncultured Caudovirales phage</name>
    <dbReference type="NCBI Taxonomy" id="2100421"/>
    <lineage>
        <taxon>Viruses</taxon>
        <taxon>Duplodnaviria</taxon>
        <taxon>Heunggongvirae</taxon>
        <taxon>Uroviricota</taxon>
        <taxon>Caudoviricetes</taxon>
        <taxon>Peduoviridae</taxon>
        <taxon>Maltschvirus</taxon>
        <taxon>Maltschvirus maltsch</taxon>
    </lineage>
</organism>
<evidence type="ECO:0000313" key="2">
    <source>
        <dbReference type="EMBL" id="CAB4135284.1"/>
    </source>
</evidence>
<dbReference type="EMBL" id="LR796294">
    <property type="protein sequence ID" value="CAB4135284.1"/>
    <property type="molecule type" value="Genomic_DNA"/>
</dbReference>
<protein>
    <submittedName>
        <fullName evidence="1">Uncharacterized protein</fullName>
    </submittedName>
</protein>